<name>A0A512ALN4_9SPHN</name>
<protein>
    <recommendedName>
        <fullName evidence="1">PilZ domain-containing protein</fullName>
    </recommendedName>
</protein>
<dbReference type="SUPFAM" id="SSF141371">
    <property type="entry name" value="PilZ domain-like"/>
    <property type="match status" value="1"/>
</dbReference>
<keyword evidence="3" id="KW-1185">Reference proteome</keyword>
<dbReference type="RefSeq" id="WP_147159951.1">
    <property type="nucleotide sequence ID" value="NZ_BJYR01000016.1"/>
</dbReference>
<dbReference type="Proteomes" id="UP000321464">
    <property type="component" value="Unassembled WGS sequence"/>
</dbReference>
<dbReference type="OrthoDB" id="9806898at2"/>
<reference evidence="2 3" key="1">
    <citation type="submission" date="2019-07" db="EMBL/GenBank/DDBJ databases">
        <title>Whole genome shotgun sequence of Novosphingobium sediminis NBRC 106119.</title>
        <authorList>
            <person name="Hosoyama A."/>
            <person name="Uohara A."/>
            <person name="Ohji S."/>
            <person name="Ichikawa N."/>
        </authorList>
    </citation>
    <scope>NUCLEOTIDE SEQUENCE [LARGE SCALE GENOMIC DNA]</scope>
    <source>
        <strain evidence="2 3">NBRC 106119</strain>
    </source>
</reference>
<dbReference type="GO" id="GO:0035438">
    <property type="term" value="F:cyclic-di-GMP binding"/>
    <property type="evidence" value="ECO:0007669"/>
    <property type="project" value="InterPro"/>
</dbReference>
<comment type="caution">
    <text evidence="2">The sequence shown here is derived from an EMBL/GenBank/DDBJ whole genome shotgun (WGS) entry which is preliminary data.</text>
</comment>
<organism evidence="2 3">
    <name type="scientific">Novosphingobium sediminis</name>
    <dbReference type="NCBI Taxonomy" id="707214"/>
    <lineage>
        <taxon>Bacteria</taxon>
        <taxon>Pseudomonadati</taxon>
        <taxon>Pseudomonadota</taxon>
        <taxon>Alphaproteobacteria</taxon>
        <taxon>Sphingomonadales</taxon>
        <taxon>Sphingomonadaceae</taxon>
        <taxon>Novosphingobium</taxon>
    </lineage>
</organism>
<gene>
    <name evidence="2" type="ORF">NSE01_24520</name>
</gene>
<evidence type="ECO:0000313" key="2">
    <source>
        <dbReference type="EMBL" id="GEO00620.1"/>
    </source>
</evidence>
<dbReference type="AlphaFoldDB" id="A0A512ALN4"/>
<evidence type="ECO:0000313" key="3">
    <source>
        <dbReference type="Proteomes" id="UP000321464"/>
    </source>
</evidence>
<evidence type="ECO:0000259" key="1">
    <source>
        <dbReference type="Pfam" id="PF07238"/>
    </source>
</evidence>
<sequence>MASGAQLSVTDQRLSTRHPVDLPLIGEHRRLGDVMLHVINISTTGFMVRGELSLQRGERITIRLQHIGRIEAFLVWSDGNRAGFQFERIIRGDDFLMMIKSLQPNPRLQRSR</sequence>
<proteinExistence type="predicted"/>
<accession>A0A512ALN4</accession>
<dbReference type="EMBL" id="BJYR01000016">
    <property type="protein sequence ID" value="GEO00620.1"/>
    <property type="molecule type" value="Genomic_DNA"/>
</dbReference>
<dbReference type="Pfam" id="PF07238">
    <property type="entry name" value="PilZ"/>
    <property type="match status" value="1"/>
</dbReference>
<dbReference type="InterPro" id="IPR009875">
    <property type="entry name" value="PilZ_domain"/>
</dbReference>
<feature type="domain" description="PilZ" evidence="1">
    <location>
        <begin position="12"/>
        <end position="89"/>
    </location>
</feature>